<evidence type="ECO:0000313" key="11">
    <source>
        <dbReference type="EMBL" id="TDC69883.1"/>
    </source>
</evidence>
<dbReference type="InterPro" id="IPR050487">
    <property type="entry name" value="FtsQ_DivIB"/>
</dbReference>
<evidence type="ECO:0000313" key="12">
    <source>
        <dbReference type="Proteomes" id="UP000295345"/>
    </source>
</evidence>
<dbReference type="AlphaFoldDB" id="A0A4R4T5P9"/>
<dbReference type="GO" id="GO:0005886">
    <property type="term" value="C:plasma membrane"/>
    <property type="evidence" value="ECO:0007669"/>
    <property type="project" value="TreeGrafter"/>
</dbReference>
<dbReference type="OrthoDB" id="9790760at2"/>
<keyword evidence="12" id="KW-1185">Reference proteome</keyword>
<evidence type="ECO:0000256" key="3">
    <source>
        <dbReference type="ARBA" id="ARBA00022618"/>
    </source>
</evidence>
<feature type="domain" description="POTRA" evidence="10">
    <location>
        <begin position="62"/>
        <end position="135"/>
    </location>
</feature>
<evidence type="ECO:0000256" key="4">
    <source>
        <dbReference type="ARBA" id="ARBA00022692"/>
    </source>
</evidence>
<accession>A0A4R4T5P9</accession>
<feature type="transmembrane region" description="Helical" evidence="9">
    <location>
        <begin position="37"/>
        <end position="57"/>
    </location>
</feature>
<gene>
    <name evidence="11" type="ORF">E1283_25455</name>
</gene>
<dbReference type="PROSITE" id="PS51779">
    <property type="entry name" value="POTRA"/>
    <property type="match status" value="1"/>
</dbReference>
<dbReference type="InterPro" id="IPR034746">
    <property type="entry name" value="POTRA"/>
</dbReference>
<dbReference type="EMBL" id="SMKI01000325">
    <property type="protein sequence ID" value="TDC69883.1"/>
    <property type="molecule type" value="Genomic_DNA"/>
</dbReference>
<proteinExistence type="predicted"/>
<evidence type="ECO:0000256" key="1">
    <source>
        <dbReference type="ARBA" id="ARBA00004370"/>
    </source>
</evidence>
<dbReference type="GO" id="GO:0051301">
    <property type="term" value="P:cell division"/>
    <property type="evidence" value="ECO:0007669"/>
    <property type="project" value="UniProtKB-KW"/>
</dbReference>
<evidence type="ECO:0000256" key="6">
    <source>
        <dbReference type="ARBA" id="ARBA00023136"/>
    </source>
</evidence>
<name>A0A4R4T5P9_9ACTN</name>
<evidence type="ECO:0000256" key="9">
    <source>
        <dbReference type="SAM" id="Phobius"/>
    </source>
</evidence>
<dbReference type="RefSeq" id="WP_132820486.1">
    <property type="nucleotide sequence ID" value="NZ_SMKI01000325.1"/>
</dbReference>
<keyword evidence="2" id="KW-1003">Cell membrane</keyword>
<dbReference type="Pfam" id="PF08478">
    <property type="entry name" value="POTRA_1"/>
    <property type="match status" value="1"/>
</dbReference>
<keyword evidence="7" id="KW-0131">Cell cycle</keyword>
<evidence type="ECO:0000259" key="10">
    <source>
        <dbReference type="PROSITE" id="PS51779"/>
    </source>
</evidence>
<evidence type="ECO:0000256" key="8">
    <source>
        <dbReference type="SAM" id="MobiDB-lite"/>
    </source>
</evidence>
<keyword evidence="3" id="KW-0132">Cell division</keyword>
<feature type="compositionally biased region" description="Basic and acidic residues" evidence="8">
    <location>
        <begin position="7"/>
        <end position="17"/>
    </location>
</feature>
<dbReference type="InterPro" id="IPR013685">
    <property type="entry name" value="POTRA_FtsQ_type"/>
</dbReference>
<dbReference type="PANTHER" id="PTHR37820">
    <property type="entry name" value="CELL DIVISION PROTEIN DIVIB"/>
    <property type="match status" value="1"/>
</dbReference>
<dbReference type="Gene3D" id="3.10.20.310">
    <property type="entry name" value="membrane protein fhac"/>
    <property type="match status" value="1"/>
</dbReference>
<sequence>MAGATTAKRDADRRRSEAGPPSPRRPRRLRWLPGRRLPVVLAVLAVALGGFGGWALYGSDWLRIERVSVRWRDEGPRNLTEDQVLAAAGVPLGSPMISLDKDAIRDRLLDQLPRLESVEVVRAWPHGVGLRLTEREAEMLIPNGNGYTEVDDGGLAFAETAEPIDGVPLLRLEVEDGPGLRRFGEEGIRREAVTVTLSLPDDVRDDLELVRVSSYDGVTLELTGDRTVTWGSAEEPEAKARALAAVMETAGDARYFDVSAPTVPAVSGG</sequence>
<dbReference type="Proteomes" id="UP000295345">
    <property type="component" value="Unassembled WGS sequence"/>
</dbReference>
<reference evidence="11 12" key="1">
    <citation type="submission" date="2019-03" db="EMBL/GenBank/DDBJ databases">
        <title>Draft genome sequences of novel Actinobacteria.</title>
        <authorList>
            <person name="Sahin N."/>
            <person name="Ay H."/>
            <person name="Saygin H."/>
        </authorList>
    </citation>
    <scope>NUCLEOTIDE SEQUENCE [LARGE SCALE GENOMIC DNA]</scope>
    <source>
        <strain evidence="11 12">DSM 41900</strain>
    </source>
</reference>
<keyword evidence="5 9" id="KW-1133">Transmembrane helix</keyword>
<protein>
    <submittedName>
        <fullName evidence="11">FtsQ-type POTRA domain-containing protein</fullName>
    </submittedName>
</protein>
<organism evidence="11 12">
    <name type="scientific">Streptomyces hainanensis</name>
    <dbReference type="NCBI Taxonomy" id="402648"/>
    <lineage>
        <taxon>Bacteria</taxon>
        <taxon>Bacillati</taxon>
        <taxon>Actinomycetota</taxon>
        <taxon>Actinomycetes</taxon>
        <taxon>Kitasatosporales</taxon>
        <taxon>Streptomycetaceae</taxon>
        <taxon>Streptomyces</taxon>
    </lineage>
</organism>
<feature type="region of interest" description="Disordered" evidence="8">
    <location>
        <begin position="1"/>
        <end position="28"/>
    </location>
</feature>
<dbReference type="PANTHER" id="PTHR37820:SF1">
    <property type="entry name" value="CELL DIVISION PROTEIN FTSQ"/>
    <property type="match status" value="1"/>
</dbReference>
<evidence type="ECO:0000256" key="5">
    <source>
        <dbReference type="ARBA" id="ARBA00022989"/>
    </source>
</evidence>
<keyword evidence="6 9" id="KW-0472">Membrane</keyword>
<comment type="caution">
    <text evidence="11">The sequence shown here is derived from an EMBL/GenBank/DDBJ whole genome shotgun (WGS) entry which is preliminary data.</text>
</comment>
<comment type="subcellular location">
    <subcellularLocation>
        <location evidence="1">Membrane</location>
    </subcellularLocation>
</comment>
<evidence type="ECO:0000256" key="7">
    <source>
        <dbReference type="ARBA" id="ARBA00023306"/>
    </source>
</evidence>
<keyword evidence="4 9" id="KW-0812">Transmembrane</keyword>
<evidence type="ECO:0000256" key="2">
    <source>
        <dbReference type="ARBA" id="ARBA00022475"/>
    </source>
</evidence>